<dbReference type="PANTHER" id="PTHR22847">
    <property type="entry name" value="WD40 REPEAT PROTEIN"/>
    <property type="match status" value="1"/>
</dbReference>
<dbReference type="STRING" id="759273.H1VPJ6"/>
<evidence type="ECO:0000256" key="3">
    <source>
        <dbReference type="PROSITE-ProRule" id="PRU00221"/>
    </source>
</evidence>
<organism evidence="5 6">
    <name type="scientific">Colletotrichum higginsianum (strain IMI 349063)</name>
    <name type="common">Crucifer anthracnose fungus</name>
    <dbReference type="NCBI Taxonomy" id="759273"/>
    <lineage>
        <taxon>Eukaryota</taxon>
        <taxon>Fungi</taxon>
        <taxon>Dikarya</taxon>
        <taxon>Ascomycota</taxon>
        <taxon>Pezizomycotina</taxon>
        <taxon>Sordariomycetes</taxon>
        <taxon>Hypocreomycetidae</taxon>
        <taxon>Glomerellales</taxon>
        <taxon>Glomerellaceae</taxon>
        <taxon>Colletotrichum</taxon>
        <taxon>Colletotrichum destructivum species complex</taxon>
    </lineage>
</organism>
<dbReference type="InterPro" id="IPR036322">
    <property type="entry name" value="WD40_repeat_dom_sf"/>
</dbReference>
<protein>
    <submittedName>
        <fullName evidence="5">WD repeat domain-containing protein</fullName>
    </submittedName>
</protein>
<dbReference type="PROSITE" id="PS00678">
    <property type="entry name" value="WD_REPEATS_1"/>
    <property type="match status" value="1"/>
</dbReference>
<name>H1VPJ6_COLHI</name>
<dbReference type="VEuPathDB" id="FungiDB:CH63R_10044"/>
<evidence type="ECO:0000313" key="5">
    <source>
        <dbReference type="EMBL" id="CCF42151.1"/>
    </source>
</evidence>
<dbReference type="PANTHER" id="PTHR22847:SF730">
    <property type="entry name" value="FUNGAL PROTEIN"/>
    <property type="match status" value="1"/>
</dbReference>
<feature type="region of interest" description="Disordered" evidence="4">
    <location>
        <begin position="59"/>
        <end position="87"/>
    </location>
</feature>
<gene>
    <name evidence="5" type="ORF">CH063_02766</name>
</gene>
<sequence length="427" mass="46275">MESSNQENFFETDTQQAKRHLRAKKEANTFGNPLRMPSKILAVIPDPKKPQSSVLIAESGGRVSRINTEGKGGGHEPPPPSTPAPSVPVTCLATGGASNGVLFAGSWDKTVWSWDLATRRPLRRYDGHSDFVKAVVCGRLGDKPILVSGGADKKIIVWDADSGRKLHTLQDPTTTMMSLQHLAIDPVLSTADEIVLVSASSDPHIRRWRITLDSYSQLPVDETPSSADPAAAAAASSSGEEKLTIQEHETSVYKVLFDVMGDEVDLWTASADGTAKCLVRERAFAAEDVFEHGDFVRAIALTADWVVTGGISQQIKVWDRTSGALRAVVDAHFDEITDLVVLRDPAGRSPDVLCSVGIDCTLRTWPLDHKGLDAVVEEIRAAAEAKAEDEQEGEKKKKGEGKKEEEEEGLMTAEEEAELAALMEDDD</sequence>
<dbReference type="eggNOG" id="KOG0272">
    <property type="taxonomic scope" value="Eukaryota"/>
</dbReference>
<keyword evidence="2" id="KW-0677">Repeat</keyword>
<dbReference type="GO" id="GO:0005634">
    <property type="term" value="C:nucleus"/>
    <property type="evidence" value="ECO:0007669"/>
    <property type="project" value="TreeGrafter"/>
</dbReference>
<feature type="region of interest" description="Disordered" evidence="4">
    <location>
        <begin position="1"/>
        <end position="33"/>
    </location>
</feature>
<dbReference type="InterPro" id="IPR019775">
    <property type="entry name" value="WD40_repeat_CS"/>
</dbReference>
<feature type="region of interest" description="Disordered" evidence="4">
    <location>
        <begin position="382"/>
        <end position="427"/>
    </location>
</feature>
<feature type="compositionally biased region" description="Low complexity" evidence="4">
    <location>
        <begin position="224"/>
        <end position="238"/>
    </location>
</feature>
<evidence type="ECO:0000256" key="4">
    <source>
        <dbReference type="SAM" id="MobiDB-lite"/>
    </source>
</evidence>
<feature type="compositionally biased region" description="Basic and acidic residues" evidence="4">
    <location>
        <begin position="382"/>
        <end position="404"/>
    </location>
</feature>
<dbReference type="AlphaFoldDB" id="H1VPJ6"/>
<dbReference type="InterPro" id="IPR015943">
    <property type="entry name" value="WD40/YVTN_repeat-like_dom_sf"/>
</dbReference>
<evidence type="ECO:0000256" key="2">
    <source>
        <dbReference type="ARBA" id="ARBA00022737"/>
    </source>
</evidence>
<keyword evidence="1 3" id="KW-0853">WD repeat</keyword>
<feature type="compositionally biased region" description="Polar residues" evidence="4">
    <location>
        <begin position="1"/>
        <end position="15"/>
    </location>
</feature>
<feature type="region of interest" description="Disordered" evidence="4">
    <location>
        <begin position="220"/>
        <end position="243"/>
    </location>
</feature>
<dbReference type="SUPFAM" id="SSF50978">
    <property type="entry name" value="WD40 repeat-like"/>
    <property type="match status" value="1"/>
</dbReference>
<dbReference type="EMBL" id="CACQ02005179">
    <property type="protein sequence ID" value="CCF42151.1"/>
    <property type="molecule type" value="Genomic_DNA"/>
</dbReference>
<dbReference type="InterPro" id="IPR001680">
    <property type="entry name" value="WD40_rpt"/>
</dbReference>
<dbReference type="PROSITE" id="PS50082">
    <property type="entry name" value="WD_REPEATS_2"/>
    <property type="match status" value="2"/>
</dbReference>
<feature type="compositionally biased region" description="Acidic residues" evidence="4">
    <location>
        <begin position="405"/>
        <end position="427"/>
    </location>
</feature>
<feature type="compositionally biased region" description="Pro residues" evidence="4">
    <location>
        <begin position="76"/>
        <end position="86"/>
    </location>
</feature>
<dbReference type="Proteomes" id="UP000007174">
    <property type="component" value="Unassembled WGS sequence"/>
</dbReference>
<evidence type="ECO:0000313" key="6">
    <source>
        <dbReference type="Proteomes" id="UP000007174"/>
    </source>
</evidence>
<feature type="repeat" description="WD" evidence="3">
    <location>
        <begin position="125"/>
        <end position="168"/>
    </location>
</feature>
<reference evidence="6" key="1">
    <citation type="journal article" date="2012" name="Nat. Genet.">
        <title>Lifestyle transitions in plant pathogenic Colletotrichum fungi deciphered by genome and transcriptome analyses.</title>
        <authorList>
            <person name="O'Connell R.J."/>
            <person name="Thon M.R."/>
            <person name="Hacquard S."/>
            <person name="Amyotte S.G."/>
            <person name="Kleemann J."/>
            <person name="Torres M.F."/>
            <person name="Damm U."/>
            <person name="Buiate E.A."/>
            <person name="Epstein L."/>
            <person name="Alkan N."/>
            <person name="Altmueller J."/>
            <person name="Alvarado-Balderrama L."/>
            <person name="Bauser C.A."/>
            <person name="Becker C."/>
            <person name="Birren B.W."/>
            <person name="Chen Z."/>
            <person name="Choi J."/>
            <person name="Crouch J.A."/>
            <person name="Duvick J.P."/>
            <person name="Farman M.A."/>
            <person name="Gan P."/>
            <person name="Heiman D."/>
            <person name="Henrissat B."/>
            <person name="Howard R.J."/>
            <person name="Kabbage M."/>
            <person name="Koch C."/>
            <person name="Kracher B."/>
            <person name="Kubo Y."/>
            <person name="Law A.D."/>
            <person name="Lebrun M.-H."/>
            <person name="Lee Y.-H."/>
            <person name="Miyara I."/>
            <person name="Moore N."/>
            <person name="Neumann U."/>
            <person name="Nordstroem K."/>
            <person name="Panaccione D.G."/>
            <person name="Panstruga R."/>
            <person name="Place M."/>
            <person name="Proctor R.H."/>
            <person name="Prusky D."/>
            <person name="Rech G."/>
            <person name="Reinhardt R."/>
            <person name="Rollins J.A."/>
            <person name="Rounsley S."/>
            <person name="Schardl C.L."/>
            <person name="Schwartz D.C."/>
            <person name="Shenoy N."/>
            <person name="Shirasu K."/>
            <person name="Sikhakolli U.R."/>
            <person name="Stueber K."/>
            <person name="Sukno S.A."/>
            <person name="Sweigard J.A."/>
            <person name="Takano Y."/>
            <person name="Takahara H."/>
            <person name="Trail F."/>
            <person name="van der Does H.C."/>
            <person name="Voll L.M."/>
            <person name="Will I."/>
            <person name="Young S."/>
            <person name="Zeng Q."/>
            <person name="Zhang J."/>
            <person name="Zhou S."/>
            <person name="Dickman M.B."/>
            <person name="Schulze-Lefert P."/>
            <person name="Ver Loren van Themaat E."/>
            <person name="Ma L.-J."/>
            <person name="Vaillancourt L.J."/>
        </authorList>
    </citation>
    <scope>NUCLEOTIDE SEQUENCE [LARGE SCALE GENOMIC DNA]</scope>
    <source>
        <strain evidence="6">IMI 349063</strain>
    </source>
</reference>
<proteinExistence type="predicted"/>
<dbReference type="HOGENOM" id="CLU_000288_57_4_1"/>
<dbReference type="Pfam" id="PF00400">
    <property type="entry name" value="WD40"/>
    <property type="match status" value="2"/>
</dbReference>
<dbReference type="SMART" id="SM00320">
    <property type="entry name" value="WD40"/>
    <property type="match status" value="5"/>
</dbReference>
<accession>H1VPJ6</accession>
<evidence type="ECO:0000256" key="1">
    <source>
        <dbReference type="ARBA" id="ARBA00022574"/>
    </source>
</evidence>
<dbReference type="Gene3D" id="2.130.10.10">
    <property type="entry name" value="YVTN repeat-like/Quinoprotein amine dehydrogenase"/>
    <property type="match status" value="2"/>
</dbReference>
<feature type="repeat" description="WD" evidence="3">
    <location>
        <begin position="289"/>
        <end position="328"/>
    </location>
</feature>